<reference evidence="3 4" key="1">
    <citation type="submission" date="2016-10" db="EMBL/GenBank/DDBJ databases">
        <authorList>
            <person name="de Groot N.N."/>
        </authorList>
    </citation>
    <scope>NUCLEOTIDE SEQUENCE [LARGE SCALE GENOMIC DNA]</scope>
    <source>
        <strain evidence="3 4">MAR_2009_71</strain>
    </source>
</reference>
<evidence type="ECO:0000313" key="4">
    <source>
        <dbReference type="Proteomes" id="UP000183038"/>
    </source>
</evidence>
<dbReference type="Proteomes" id="UP000183038">
    <property type="component" value="Unassembled WGS sequence"/>
</dbReference>
<evidence type="ECO:0000313" key="5">
    <source>
        <dbReference type="Proteomes" id="UP000199574"/>
    </source>
</evidence>
<dbReference type="Proteomes" id="UP000199574">
    <property type="component" value="Chromosome I"/>
</dbReference>
<name>A0A1H4Q5P0_9FLAO</name>
<dbReference type="EMBL" id="FNTB01000001">
    <property type="protein sequence ID" value="SEC14858.1"/>
    <property type="molecule type" value="Genomic_DNA"/>
</dbReference>
<protein>
    <recommendedName>
        <fullName evidence="6">Riboflavin synthase subunit beta</fullName>
    </recommendedName>
</protein>
<dbReference type="AlphaFoldDB" id="A0A1H4Q5P0"/>
<keyword evidence="1" id="KW-0472">Membrane</keyword>
<proteinExistence type="predicted"/>
<organism evidence="3 4">
    <name type="scientific">Maribacter dokdonensis</name>
    <dbReference type="NCBI Taxonomy" id="320912"/>
    <lineage>
        <taxon>Bacteria</taxon>
        <taxon>Pseudomonadati</taxon>
        <taxon>Bacteroidota</taxon>
        <taxon>Flavobacteriia</taxon>
        <taxon>Flavobacteriales</taxon>
        <taxon>Flavobacteriaceae</taxon>
        <taxon>Maribacter</taxon>
    </lineage>
</organism>
<dbReference type="OrthoDB" id="1139505at2"/>
<sequence length="99" mass="11742">MGMLSKITKLRKNRRFEYNPRFYDDKGKGNPYKIEPKFDQFRSTLNTSRGLKRKINSAIEDAKRKGDRNLKMRMVIIIAVLVLIFLYIIDFDLSIFFSS</sequence>
<accession>A0A1H4Q5P0</accession>
<evidence type="ECO:0000313" key="3">
    <source>
        <dbReference type="EMBL" id="SEC14858.1"/>
    </source>
</evidence>
<evidence type="ECO:0000313" key="2">
    <source>
        <dbReference type="EMBL" id="SDS76876.1"/>
    </source>
</evidence>
<dbReference type="EMBL" id="LT629754">
    <property type="protein sequence ID" value="SDS76876.1"/>
    <property type="molecule type" value="Genomic_DNA"/>
</dbReference>
<keyword evidence="5" id="KW-1185">Reference proteome</keyword>
<evidence type="ECO:0008006" key="6">
    <source>
        <dbReference type="Google" id="ProtNLM"/>
    </source>
</evidence>
<evidence type="ECO:0000256" key="1">
    <source>
        <dbReference type="SAM" id="Phobius"/>
    </source>
</evidence>
<keyword evidence="1" id="KW-0812">Transmembrane</keyword>
<reference evidence="2 5" key="2">
    <citation type="submission" date="2016-10" db="EMBL/GenBank/DDBJ databases">
        <authorList>
            <person name="Varghese N."/>
            <person name="Submissions S."/>
        </authorList>
    </citation>
    <scope>NUCLEOTIDE SEQUENCE [LARGE SCALE GENOMIC DNA]</scope>
    <source>
        <strain evidence="2 5">MAR_2009_60</strain>
    </source>
</reference>
<feature type="transmembrane region" description="Helical" evidence="1">
    <location>
        <begin position="74"/>
        <end position="97"/>
    </location>
</feature>
<gene>
    <name evidence="3" type="ORF">SAMN05192540_2480</name>
    <name evidence="2" type="ORF">SAMN05192545_2022</name>
</gene>
<keyword evidence="1" id="KW-1133">Transmembrane helix</keyword>